<accession>A0A6A5W4B3</accession>
<organism evidence="2 3">
    <name type="scientific">Amniculicola lignicola CBS 123094</name>
    <dbReference type="NCBI Taxonomy" id="1392246"/>
    <lineage>
        <taxon>Eukaryota</taxon>
        <taxon>Fungi</taxon>
        <taxon>Dikarya</taxon>
        <taxon>Ascomycota</taxon>
        <taxon>Pezizomycotina</taxon>
        <taxon>Dothideomycetes</taxon>
        <taxon>Pleosporomycetidae</taxon>
        <taxon>Pleosporales</taxon>
        <taxon>Amniculicolaceae</taxon>
        <taxon>Amniculicola</taxon>
    </lineage>
</organism>
<name>A0A6A5W4B3_9PLEO</name>
<reference evidence="2" key="1">
    <citation type="journal article" date="2020" name="Stud. Mycol.">
        <title>101 Dothideomycetes genomes: a test case for predicting lifestyles and emergence of pathogens.</title>
        <authorList>
            <person name="Haridas S."/>
            <person name="Albert R."/>
            <person name="Binder M."/>
            <person name="Bloem J."/>
            <person name="Labutti K."/>
            <person name="Salamov A."/>
            <person name="Andreopoulos B."/>
            <person name="Baker S."/>
            <person name="Barry K."/>
            <person name="Bills G."/>
            <person name="Bluhm B."/>
            <person name="Cannon C."/>
            <person name="Castanera R."/>
            <person name="Culley D."/>
            <person name="Daum C."/>
            <person name="Ezra D."/>
            <person name="Gonzalez J."/>
            <person name="Henrissat B."/>
            <person name="Kuo A."/>
            <person name="Liang C."/>
            <person name="Lipzen A."/>
            <person name="Lutzoni F."/>
            <person name="Magnuson J."/>
            <person name="Mondo S."/>
            <person name="Nolan M."/>
            <person name="Ohm R."/>
            <person name="Pangilinan J."/>
            <person name="Park H.-J."/>
            <person name="Ramirez L."/>
            <person name="Alfaro M."/>
            <person name="Sun H."/>
            <person name="Tritt A."/>
            <person name="Yoshinaga Y."/>
            <person name="Zwiers L.-H."/>
            <person name="Turgeon B."/>
            <person name="Goodwin S."/>
            <person name="Spatafora J."/>
            <person name="Crous P."/>
            <person name="Grigoriev I."/>
        </authorList>
    </citation>
    <scope>NUCLEOTIDE SEQUENCE</scope>
    <source>
        <strain evidence="2">CBS 123094</strain>
    </source>
</reference>
<evidence type="ECO:0000313" key="3">
    <source>
        <dbReference type="Proteomes" id="UP000799779"/>
    </source>
</evidence>
<proteinExistence type="predicted"/>
<keyword evidence="3" id="KW-1185">Reference proteome</keyword>
<evidence type="ECO:0000313" key="2">
    <source>
        <dbReference type="EMBL" id="KAF1995918.1"/>
    </source>
</evidence>
<gene>
    <name evidence="2" type="ORF">P154DRAFT_566443</name>
</gene>
<keyword evidence="1" id="KW-0732">Signal</keyword>
<dbReference type="OrthoDB" id="10374295at2759"/>
<protein>
    <submittedName>
        <fullName evidence="2">Uncharacterized protein</fullName>
    </submittedName>
</protein>
<dbReference type="EMBL" id="ML977632">
    <property type="protein sequence ID" value="KAF1995918.1"/>
    <property type="molecule type" value="Genomic_DNA"/>
</dbReference>
<sequence length="139" mass="15398">MRFQTAIFPLLAALAAAKVTVKLEGDNGISESIDICTNEWVDLTDKPEAQKDFTSIQVTTNTEVAACFIVFQDVTDAKWITSSPFGEKTEWGNRPIKAAWCQEVFALPHWIAPDNDAFARNDRAPGEKRRVARGLIGTN</sequence>
<feature type="chain" id="PRO_5025486994" evidence="1">
    <location>
        <begin position="18"/>
        <end position="139"/>
    </location>
</feature>
<feature type="signal peptide" evidence="1">
    <location>
        <begin position="1"/>
        <end position="17"/>
    </location>
</feature>
<dbReference type="AlphaFoldDB" id="A0A6A5W4B3"/>
<evidence type="ECO:0000256" key="1">
    <source>
        <dbReference type="SAM" id="SignalP"/>
    </source>
</evidence>
<dbReference type="Proteomes" id="UP000799779">
    <property type="component" value="Unassembled WGS sequence"/>
</dbReference>